<dbReference type="Proteomes" id="UP000472265">
    <property type="component" value="Chromosome 3"/>
</dbReference>
<organism evidence="1 2">
    <name type="scientific">Sparus aurata</name>
    <name type="common">Gilthead sea bream</name>
    <dbReference type="NCBI Taxonomy" id="8175"/>
    <lineage>
        <taxon>Eukaryota</taxon>
        <taxon>Metazoa</taxon>
        <taxon>Chordata</taxon>
        <taxon>Craniata</taxon>
        <taxon>Vertebrata</taxon>
        <taxon>Euteleostomi</taxon>
        <taxon>Actinopterygii</taxon>
        <taxon>Neopterygii</taxon>
        <taxon>Teleostei</taxon>
        <taxon>Neoteleostei</taxon>
        <taxon>Acanthomorphata</taxon>
        <taxon>Eupercaria</taxon>
        <taxon>Spariformes</taxon>
        <taxon>Sparidae</taxon>
        <taxon>Sparus</taxon>
    </lineage>
</organism>
<reference evidence="1" key="2">
    <citation type="submission" date="2025-08" db="UniProtKB">
        <authorList>
            <consortium name="Ensembl"/>
        </authorList>
    </citation>
    <scope>IDENTIFICATION</scope>
</reference>
<accession>A0A671TG94</accession>
<evidence type="ECO:0000313" key="1">
    <source>
        <dbReference type="Ensembl" id="ENSSAUP00010000271.1"/>
    </source>
</evidence>
<protein>
    <submittedName>
        <fullName evidence="1">Uncharacterized protein</fullName>
    </submittedName>
</protein>
<dbReference type="GeneTree" id="ENSGT01030000234896"/>
<dbReference type="Ensembl" id="ENSSAUT00010000283.1">
    <property type="protein sequence ID" value="ENSSAUP00010000271.1"/>
    <property type="gene ID" value="ENSSAUG00010000137.1"/>
</dbReference>
<dbReference type="AlphaFoldDB" id="A0A671TG94"/>
<sequence length="161" mass="18203">VVESAGPVDGDVCLLLVQEHHYNRKLAKLKQTIEHWTMTLTSLHLFAILRHVVWSNGPQELNVVIAVVFCHLFTTGFVGTTHIDLHFPVKSIVEKEVVRHADPVGFHGMALAIVVVPHIPWEIKDYPDNVTSRHLFKKNLQPLTQCAKTTSCKLHSFITIF</sequence>
<reference evidence="1" key="3">
    <citation type="submission" date="2025-09" db="UniProtKB">
        <authorList>
            <consortium name="Ensembl"/>
        </authorList>
    </citation>
    <scope>IDENTIFICATION</scope>
</reference>
<keyword evidence="2" id="KW-1185">Reference proteome</keyword>
<dbReference type="OMA" id="QVVSHPD"/>
<evidence type="ECO:0000313" key="2">
    <source>
        <dbReference type="Proteomes" id="UP000472265"/>
    </source>
</evidence>
<reference evidence="1" key="1">
    <citation type="submission" date="2021-04" db="EMBL/GenBank/DDBJ databases">
        <authorList>
            <consortium name="Wellcome Sanger Institute Data Sharing"/>
        </authorList>
    </citation>
    <scope>NUCLEOTIDE SEQUENCE [LARGE SCALE GENOMIC DNA]</scope>
</reference>
<proteinExistence type="predicted"/>
<dbReference type="InParanoid" id="A0A671TG94"/>
<name>A0A671TG94_SPAAU</name>